<evidence type="ECO:0000313" key="4">
    <source>
        <dbReference type="Proteomes" id="UP000069272"/>
    </source>
</evidence>
<feature type="compositionally biased region" description="Acidic residues" evidence="2">
    <location>
        <begin position="661"/>
        <end position="675"/>
    </location>
</feature>
<name>A0A182FSB2_ANOAL</name>
<organism evidence="3 4">
    <name type="scientific">Anopheles albimanus</name>
    <name type="common">New world malaria mosquito</name>
    <dbReference type="NCBI Taxonomy" id="7167"/>
    <lineage>
        <taxon>Eukaryota</taxon>
        <taxon>Metazoa</taxon>
        <taxon>Ecdysozoa</taxon>
        <taxon>Arthropoda</taxon>
        <taxon>Hexapoda</taxon>
        <taxon>Insecta</taxon>
        <taxon>Pterygota</taxon>
        <taxon>Neoptera</taxon>
        <taxon>Endopterygota</taxon>
        <taxon>Diptera</taxon>
        <taxon>Nematocera</taxon>
        <taxon>Culicoidea</taxon>
        <taxon>Culicidae</taxon>
        <taxon>Anophelinae</taxon>
        <taxon>Anopheles</taxon>
    </lineage>
</organism>
<evidence type="ECO:0000313" key="3">
    <source>
        <dbReference type="EnsemblMetazoa" id="AALB009439-PA"/>
    </source>
</evidence>
<dbReference type="GO" id="GO:0005737">
    <property type="term" value="C:cytoplasm"/>
    <property type="evidence" value="ECO:0007669"/>
    <property type="project" value="TreeGrafter"/>
</dbReference>
<feature type="compositionally biased region" description="Low complexity" evidence="2">
    <location>
        <begin position="437"/>
        <end position="465"/>
    </location>
</feature>
<keyword evidence="4" id="KW-1185">Reference proteome</keyword>
<accession>A0A182FSB2</accession>
<dbReference type="PANTHER" id="PTHR16487">
    <property type="entry name" value="PPP4R2-RELATED PROTEIN"/>
    <property type="match status" value="1"/>
</dbReference>
<feature type="compositionally biased region" description="Basic and acidic residues" evidence="2">
    <location>
        <begin position="291"/>
        <end position="306"/>
    </location>
</feature>
<dbReference type="AlphaFoldDB" id="A0A182FSB2"/>
<sequence>MENQEEILLLLERFTKSKQKDIPRELEDYLNFVARTGDTVYRWVLVKPLFREKLVNVITDFHDNTPSIADLPPCPNVDPFNYERMKRALLERLDSFNSAPFTVQRICELLTEPRKQYTRIDKFMRAVEKNILVVSTQEPGRGRSDSENGDSLDSIVNGDLEVNVDIEMDNEHFHLEADALLPDSNDAVGGLHNALAEASHHPAADRADHELNGAGSFMNENNQFVRSETTAAATGATENASAIGIAAVVDTNENATDGDISAPLLESANEGSSGDNDAETEQPDAAATEEEPGKQDEALPEESAKTEEEDSAKLPTTTNKRTTPTEDTTTTAEIEQSETANTPKEDPTEDPIEQAVDHGKEETQDNSEQLQQQLTKGPLPASKVETEHDESHSDAQHAHKSEDGEPCAKIGKYELAETDATEIVDVTVNSNSANLETTDSSGGSSGTDAPSSELSSSPSSSSSSSNDERFPLATAKPQPTVEGSEVKESEAPHETQPQHTQQQQQPLSDVLVTTIDPTNSSTSSSSTSNSDQSPVEAGEEAGDQKEQLAVQSEETQSSVATETTVAAVPILTETTTTTTTAAEVIGGVMESTASVACADVSLVTTPAPGADQTAGEDEMELAVSSVPATVATVTPPNPDNVMEEDVVPVGELDDGTKTEDNVMDIDESSVEPMDQ</sequence>
<dbReference type="STRING" id="7167.A0A182FSB2"/>
<feature type="compositionally biased region" description="Basic and acidic residues" evidence="2">
    <location>
        <begin position="384"/>
        <end position="403"/>
    </location>
</feature>
<reference evidence="3 4" key="1">
    <citation type="journal article" date="2017" name="G3 (Bethesda)">
        <title>The Physical Genome Mapping of Anopheles albimanus Corrected Scaffold Misassemblies and Identified Interarm Rearrangements in Genus Anopheles.</title>
        <authorList>
            <person name="Artemov G.N."/>
            <person name="Peery A.N."/>
            <person name="Jiang X."/>
            <person name="Tu Z."/>
            <person name="Stegniy V.N."/>
            <person name="Sharakhova M.V."/>
            <person name="Sharakhov I.V."/>
        </authorList>
    </citation>
    <scope>NUCLEOTIDE SEQUENCE [LARGE SCALE GENOMIC DNA]</scope>
    <source>
        <strain evidence="3 4">ALBI9_A</strain>
    </source>
</reference>
<reference evidence="3" key="2">
    <citation type="submission" date="2022-08" db="UniProtKB">
        <authorList>
            <consortium name="EnsemblMetazoa"/>
        </authorList>
    </citation>
    <scope>IDENTIFICATION</scope>
    <source>
        <strain evidence="3">STECLA/ALBI9_A</strain>
    </source>
</reference>
<dbReference type="EnsemblMetazoa" id="AALB009439-RA">
    <property type="protein sequence ID" value="AALB009439-PA"/>
    <property type="gene ID" value="AALB009439"/>
</dbReference>
<feature type="compositionally biased region" description="Basic and acidic residues" evidence="2">
    <location>
        <begin position="484"/>
        <end position="493"/>
    </location>
</feature>
<evidence type="ECO:0000256" key="1">
    <source>
        <dbReference type="ARBA" id="ARBA00009207"/>
    </source>
</evidence>
<feature type="compositionally biased region" description="Polar residues" evidence="2">
    <location>
        <begin position="332"/>
        <end position="342"/>
    </location>
</feature>
<dbReference type="GO" id="GO:0030289">
    <property type="term" value="C:protein phosphatase 4 complex"/>
    <property type="evidence" value="ECO:0007669"/>
    <property type="project" value="InterPro"/>
</dbReference>
<feature type="region of interest" description="Disordered" evidence="2">
    <location>
        <begin position="257"/>
        <end position="413"/>
    </location>
</feature>
<feature type="region of interest" description="Disordered" evidence="2">
    <location>
        <begin position="427"/>
        <end position="561"/>
    </location>
</feature>
<feature type="region of interest" description="Disordered" evidence="2">
    <location>
        <begin position="650"/>
        <end position="675"/>
    </location>
</feature>
<comment type="similarity">
    <text evidence="1">Belongs to the PPP4R2 family.</text>
</comment>
<feature type="compositionally biased region" description="Low complexity" evidence="2">
    <location>
        <begin position="494"/>
        <end position="506"/>
    </location>
</feature>
<feature type="compositionally biased region" description="Low complexity" evidence="2">
    <location>
        <begin position="518"/>
        <end position="530"/>
    </location>
</feature>
<dbReference type="VEuPathDB" id="VectorBase:AALB009439"/>
<dbReference type="GO" id="GO:0005634">
    <property type="term" value="C:nucleus"/>
    <property type="evidence" value="ECO:0007669"/>
    <property type="project" value="TreeGrafter"/>
</dbReference>
<dbReference type="VEuPathDB" id="VectorBase:AALB20_026412"/>
<evidence type="ECO:0000256" key="2">
    <source>
        <dbReference type="SAM" id="MobiDB-lite"/>
    </source>
</evidence>
<dbReference type="PANTHER" id="PTHR16487:SF0">
    <property type="entry name" value="PROTEIN PHOSPHATASE 4 REGULATORY SUBUNIT 2-RELATED"/>
    <property type="match status" value="1"/>
</dbReference>
<dbReference type="Proteomes" id="UP000069272">
    <property type="component" value="Chromosome 2R"/>
</dbReference>
<feature type="compositionally biased region" description="Polar residues" evidence="2">
    <location>
        <begin position="427"/>
        <end position="436"/>
    </location>
</feature>
<feature type="compositionally biased region" description="Polar residues" evidence="2">
    <location>
        <begin position="366"/>
        <end position="375"/>
    </location>
</feature>
<proteinExistence type="inferred from homology"/>
<dbReference type="InterPro" id="IPR015267">
    <property type="entry name" value="PPP4R2"/>
</dbReference>
<protein>
    <submittedName>
        <fullName evidence="3">Uncharacterized protein</fullName>
    </submittedName>
</protein>
<feature type="compositionally biased region" description="Polar residues" evidence="2">
    <location>
        <begin position="549"/>
        <end position="561"/>
    </location>
</feature>
<dbReference type="GO" id="GO:0019888">
    <property type="term" value="F:protein phosphatase regulator activity"/>
    <property type="evidence" value="ECO:0007669"/>
    <property type="project" value="InterPro"/>
</dbReference>
<feature type="compositionally biased region" description="Acidic residues" evidence="2">
    <location>
        <begin position="276"/>
        <end position="290"/>
    </location>
</feature>
<feature type="compositionally biased region" description="Low complexity" evidence="2">
    <location>
        <begin position="316"/>
        <end position="331"/>
    </location>
</feature>
<dbReference type="Pfam" id="PF09184">
    <property type="entry name" value="PPP4R2"/>
    <property type="match status" value="1"/>
</dbReference>